<evidence type="ECO:0000313" key="11">
    <source>
        <dbReference type="EMBL" id="SDW26758.1"/>
    </source>
</evidence>
<dbReference type="SUPFAM" id="SSF82861">
    <property type="entry name" value="Mechanosensitive channel protein MscS (YggB), transmembrane region"/>
    <property type="match status" value="1"/>
</dbReference>
<feature type="transmembrane region" description="Helical" evidence="8">
    <location>
        <begin position="28"/>
        <end position="49"/>
    </location>
</feature>
<dbReference type="Proteomes" id="UP000183610">
    <property type="component" value="Unassembled WGS sequence"/>
</dbReference>
<evidence type="ECO:0000256" key="6">
    <source>
        <dbReference type="ARBA" id="ARBA00023136"/>
    </source>
</evidence>
<comment type="similarity">
    <text evidence="2">Belongs to the MscS (TC 1.A.23) family.</text>
</comment>
<comment type="caution">
    <text evidence="11">The sequence shown here is derived from an EMBL/GenBank/DDBJ whole genome shotgun (WGS) entry which is preliminary data.</text>
</comment>
<keyword evidence="3" id="KW-1003">Cell membrane</keyword>
<dbReference type="Gene3D" id="1.10.287.1260">
    <property type="match status" value="1"/>
</dbReference>
<feature type="domain" description="Mechanosensitive ion channel MscS C-terminal" evidence="10">
    <location>
        <begin position="197"/>
        <end position="280"/>
    </location>
</feature>
<comment type="function">
    <text evidence="7">May play a role in resistance to osmotic downshock.</text>
</comment>
<feature type="transmembrane region" description="Helical" evidence="8">
    <location>
        <begin position="81"/>
        <end position="99"/>
    </location>
</feature>
<comment type="subcellular location">
    <subcellularLocation>
        <location evidence="1">Cell membrane</location>
        <topology evidence="1">Multi-pass membrane protein</topology>
    </subcellularLocation>
</comment>
<reference evidence="11 12" key="1">
    <citation type="submission" date="2016-10" db="EMBL/GenBank/DDBJ databases">
        <authorList>
            <person name="Varghese N."/>
            <person name="Submissions S."/>
        </authorList>
    </citation>
    <scope>NUCLEOTIDE SEQUENCE [LARGE SCALE GENOMIC DNA]</scope>
    <source>
        <strain evidence="11 12">ATCC 49954</strain>
    </source>
</reference>
<evidence type="ECO:0000313" key="12">
    <source>
        <dbReference type="Proteomes" id="UP000183610"/>
    </source>
</evidence>
<dbReference type="SUPFAM" id="SSF50182">
    <property type="entry name" value="Sm-like ribonucleoproteins"/>
    <property type="match status" value="1"/>
</dbReference>
<dbReference type="InterPro" id="IPR011066">
    <property type="entry name" value="MscS_channel_C_sf"/>
</dbReference>
<dbReference type="FunFam" id="2.30.30.60:FF:000001">
    <property type="entry name" value="MscS Mechanosensitive ion channel"/>
    <property type="match status" value="1"/>
</dbReference>
<dbReference type="EMBL" id="FNMX01000002">
    <property type="protein sequence ID" value="SDW26758.1"/>
    <property type="molecule type" value="Genomic_DNA"/>
</dbReference>
<dbReference type="PANTHER" id="PTHR30460">
    <property type="entry name" value="MODERATE CONDUCTANCE MECHANOSENSITIVE CHANNEL YBIO"/>
    <property type="match status" value="1"/>
</dbReference>
<dbReference type="GO" id="GO:0008381">
    <property type="term" value="F:mechanosensitive monoatomic ion channel activity"/>
    <property type="evidence" value="ECO:0007669"/>
    <property type="project" value="InterPro"/>
</dbReference>
<accession>A0AAX2DM03</accession>
<dbReference type="Gene3D" id="3.30.70.100">
    <property type="match status" value="1"/>
</dbReference>
<dbReference type="PANTHER" id="PTHR30460:SF0">
    <property type="entry name" value="MODERATE CONDUCTANCE MECHANOSENSITIVE CHANNEL YBIO"/>
    <property type="match status" value="1"/>
</dbReference>
<organism evidence="11 12">
    <name type="scientific">Listeria ivanovii</name>
    <dbReference type="NCBI Taxonomy" id="1638"/>
    <lineage>
        <taxon>Bacteria</taxon>
        <taxon>Bacillati</taxon>
        <taxon>Bacillota</taxon>
        <taxon>Bacilli</taxon>
        <taxon>Bacillales</taxon>
        <taxon>Listeriaceae</taxon>
        <taxon>Listeria</taxon>
    </lineage>
</organism>
<dbReference type="InterPro" id="IPR006685">
    <property type="entry name" value="MscS_channel_2nd"/>
</dbReference>
<evidence type="ECO:0000256" key="4">
    <source>
        <dbReference type="ARBA" id="ARBA00022692"/>
    </source>
</evidence>
<dbReference type="FunFam" id="1.10.287.1260:FF:000005">
    <property type="entry name" value="Mechanosensitive ion channel family protein"/>
    <property type="match status" value="1"/>
</dbReference>
<evidence type="ECO:0000256" key="8">
    <source>
        <dbReference type="SAM" id="Phobius"/>
    </source>
</evidence>
<dbReference type="Pfam" id="PF00924">
    <property type="entry name" value="MS_channel_2nd"/>
    <property type="match status" value="1"/>
</dbReference>
<keyword evidence="4 8" id="KW-0812">Transmembrane</keyword>
<evidence type="ECO:0000259" key="9">
    <source>
        <dbReference type="Pfam" id="PF00924"/>
    </source>
</evidence>
<name>A0AAX2DM03_LISIV</name>
<dbReference type="AlphaFoldDB" id="A0AAX2DM03"/>
<sequence length="293" mass="32712">MDGELSKDVDQKMNLLKQWFHSIDWDKFWNHIISVGIKIAILIVLYFVFRVVGNKIIRSFFRKYRQQQAVSAGRADTLESLITNFYGYVLFFTFAILLLQNFMDVTAIIASAGVASLAIAFGAQGLVSDVVTGFFILLERQLDVGDTITIGLVNGTVEALGLRTTQVRDFDGTLHFIPNRQIMVVSNHSRGNMRVMVDIQISPTEDPEKAMAIINQVCTKAAKENKNIVEPPVVLGVQNIDATNMVIRVVGKAVNGEQYSVQRDLLKDIREALTENKIELPLSFVSTFGPNNN</sequence>
<dbReference type="Gene3D" id="2.30.30.60">
    <property type="match status" value="1"/>
</dbReference>
<keyword evidence="6 8" id="KW-0472">Membrane</keyword>
<evidence type="ECO:0000259" key="10">
    <source>
        <dbReference type="Pfam" id="PF21082"/>
    </source>
</evidence>
<dbReference type="GO" id="GO:0005886">
    <property type="term" value="C:plasma membrane"/>
    <property type="evidence" value="ECO:0007669"/>
    <property type="project" value="UniProtKB-SubCell"/>
</dbReference>
<dbReference type="Pfam" id="PF21082">
    <property type="entry name" value="MS_channel_3rd"/>
    <property type="match status" value="1"/>
</dbReference>
<feature type="transmembrane region" description="Helical" evidence="8">
    <location>
        <begin position="105"/>
        <end position="138"/>
    </location>
</feature>
<evidence type="ECO:0000256" key="3">
    <source>
        <dbReference type="ARBA" id="ARBA00022475"/>
    </source>
</evidence>
<evidence type="ECO:0000256" key="5">
    <source>
        <dbReference type="ARBA" id="ARBA00022989"/>
    </source>
</evidence>
<dbReference type="InterPro" id="IPR049278">
    <property type="entry name" value="MS_channel_C"/>
</dbReference>
<feature type="domain" description="Mechanosensitive ion channel MscS" evidence="9">
    <location>
        <begin position="126"/>
        <end position="190"/>
    </location>
</feature>
<gene>
    <name evidence="11" type="ORF">SAMN05421782_102215</name>
</gene>
<keyword evidence="5 8" id="KW-1133">Transmembrane helix</keyword>
<protein>
    <submittedName>
        <fullName evidence="11">Small conductance mechanosensitive channel</fullName>
    </submittedName>
</protein>
<evidence type="ECO:0000256" key="1">
    <source>
        <dbReference type="ARBA" id="ARBA00004651"/>
    </source>
</evidence>
<dbReference type="SUPFAM" id="SSF82689">
    <property type="entry name" value="Mechanosensitive channel protein MscS (YggB), C-terminal domain"/>
    <property type="match status" value="1"/>
</dbReference>
<dbReference type="InterPro" id="IPR011014">
    <property type="entry name" value="MscS_channel_TM-2"/>
</dbReference>
<proteinExistence type="inferred from homology"/>
<dbReference type="InterPro" id="IPR010920">
    <property type="entry name" value="LSM_dom_sf"/>
</dbReference>
<dbReference type="InterPro" id="IPR045276">
    <property type="entry name" value="YbiO_bact"/>
</dbReference>
<evidence type="ECO:0000256" key="2">
    <source>
        <dbReference type="ARBA" id="ARBA00008017"/>
    </source>
</evidence>
<evidence type="ECO:0000256" key="7">
    <source>
        <dbReference type="ARBA" id="ARBA00059688"/>
    </source>
</evidence>
<dbReference type="InterPro" id="IPR023408">
    <property type="entry name" value="MscS_beta-dom_sf"/>
</dbReference>